<proteinExistence type="predicted"/>
<organism evidence="1 2">
    <name type="scientific">Kitasatospora terrestris</name>
    <dbReference type="NCBI Taxonomy" id="258051"/>
    <lineage>
        <taxon>Bacteria</taxon>
        <taxon>Bacillati</taxon>
        <taxon>Actinomycetota</taxon>
        <taxon>Actinomycetes</taxon>
        <taxon>Kitasatosporales</taxon>
        <taxon>Streptomycetaceae</taxon>
        <taxon>Kitasatospora</taxon>
    </lineage>
</organism>
<comment type="caution">
    <text evidence="1">The sequence shown here is derived from an EMBL/GenBank/DDBJ whole genome shotgun (WGS) entry which is preliminary data.</text>
</comment>
<protein>
    <submittedName>
        <fullName evidence="1">Uncharacterized protein</fullName>
    </submittedName>
</protein>
<reference evidence="2" key="1">
    <citation type="journal article" date="2019" name="Int. J. Syst. Evol. Microbiol.">
        <title>The Global Catalogue of Microorganisms (GCM) 10K type strain sequencing project: providing services to taxonomists for standard genome sequencing and annotation.</title>
        <authorList>
            <consortium name="The Broad Institute Genomics Platform"/>
            <consortium name="The Broad Institute Genome Sequencing Center for Infectious Disease"/>
            <person name="Wu L."/>
            <person name="Ma J."/>
        </authorList>
    </citation>
    <scope>NUCLEOTIDE SEQUENCE [LARGE SCALE GENOMIC DNA]</scope>
    <source>
        <strain evidence="2">JCM 13006</strain>
    </source>
</reference>
<dbReference type="EMBL" id="BAABIS010000001">
    <property type="protein sequence ID" value="GAA4838771.1"/>
    <property type="molecule type" value="Genomic_DNA"/>
</dbReference>
<dbReference type="SUPFAM" id="SSF51306">
    <property type="entry name" value="LexA/Signal peptidase"/>
    <property type="match status" value="1"/>
</dbReference>
<evidence type="ECO:0000313" key="2">
    <source>
        <dbReference type="Proteomes" id="UP001501752"/>
    </source>
</evidence>
<gene>
    <name evidence="1" type="ORF">GCM10023235_12530</name>
</gene>
<name>A0ABP9DIR4_9ACTN</name>
<dbReference type="Gene3D" id="2.10.109.10">
    <property type="entry name" value="Umud Fragment, subunit A"/>
    <property type="match status" value="1"/>
</dbReference>
<dbReference type="PROSITE" id="PS51257">
    <property type="entry name" value="PROKAR_LIPOPROTEIN"/>
    <property type="match status" value="1"/>
</dbReference>
<sequence length="63" mass="6474">MSSGGRVGGLLQSGGYGCGRGVGDGHRDVDGKIWLMPHKPAYGPILGDNATILGKVVGVLRRL</sequence>
<keyword evidence="2" id="KW-1185">Reference proteome</keyword>
<evidence type="ECO:0000313" key="1">
    <source>
        <dbReference type="EMBL" id="GAA4838771.1"/>
    </source>
</evidence>
<dbReference type="Proteomes" id="UP001501752">
    <property type="component" value="Unassembled WGS sequence"/>
</dbReference>
<accession>A0ABP9DIR4</accession>
<dbReference type="InterPro" id="IPR036286">
    <property type="entry name" value="LexA/Signal_pep-like_sf"/>
</dbReference>